<comment type="caution">
    <text evidence="2">The sequence shown here is derived from an EMBL/GenBank/DDBJ whole genome shotgun (WGS) entry which is preliminary data.</text>
</comment>
<dbReference type="AlphaFoldDB" id="A0A0A2DMH8"/>
<keyword evidence="3" id="KW-1185">Reference proteome</keyword>
<organism evidence="2 3">
    <name type="scientific">Corynebacterium auriscanis</name>
    <dbReference type="NCBI Taxonomy" id="99807"/>
    <lineage>
        <taxon>Bacteria</taxon>
        <taxon>Bacillati</taxon>
        <taxon>Actinomycetota</taxon>
        <taxon>Actinomycetes</taxon>
        <taxon>Mycobacteriales</taxon>
        <taxon>Corynebacteriaceae</taxon>
        <taxon>Corynebacterium</taxon>
    </lineage>
</organism>
<proteinExistence type="predicted"/>
<evidence type="ECO:0000313" key="2">
    <source>
        <dbReference type="EMBL" id="KGM18947.1"/>
    </source>
</evidence>
<reference evidence="2 3" key="1">
    <citation type="submission" date="2014-10" db="EMBL/GenBank/DDBJ databases">
        <title>Whole Genome sequence of Corynebacterium auriscanis strain CIP 106629.</title>
        <authorList>
            <person name="Hassan S.S."/>
            <person name="Jamal S.B."/>
            <person name="Tiwari S."/>
            <person name="Oliveira L.D.C."/>
            <person name="Souza F."/>
            <person name="Mariano D.C."/>
            <person name="Almeida S."/>
            <person name="Dorella F."/>
            <person name="Pereira F."/>
            <person name="Carvalho A."/>
            <person name="Leal C.A."/>
            <person name="Soares S.D.C."/>
            <person name="Figueiredo H.C."/>
            <person name="Silva A."/>
            <person name="Azevedo V.A."/>
        </authorList>
    </citation>
    <scope>NUCLEOTIDE SEQUENCE [LARGE SCALE GENOMIC DNA]</scope>
    <source>
        <strain evidence="2 3">CIP 106629</strain>
    </source>
</reference>
<accession>A0A0A2DMH8</accession>
<protein>
    <submittedName>
        <fullName evidence="2">Uncharacterized protein</fullName>
    </submittedName>
</protein>
<feature type="region of interest" description="Disordered" evidence="1">
    <location>
        <begin position="1"/>
        <end position="43"/>
    </location>
</feature>
<dbReference type="Proteomes" id="UP000030145">
    <property type="component" value="Unassembled WGS sequence"/>
</dbReference>
<evidence type="ECO:0000256" key="1">
    <source>
        <dbReference type="SAM" id="MobiDB-lite"/>
    </source>
</evidence>
<feature type="region of interest" description="Disordered" evidence="1">
    <location>
        <begin position="63"/>
        <end position="83"/>
    </location>
</feature>
<feature type="compositionally biased region" description="Polar residues" evidence="1">
    <location>
        <begin position="11"/>
        <end position="31"/>
    </location>
</feature>
<name>A0A0A2DMH8_9CORY</name>
<gene>
    <name evidence="2" type="ORF">MA47_05025</name>
</gene>
<evidence type="ECO:0000313" key="3">
    <source>
        <dbReference type="Proteomes" id="UP000030145"/>
    </source>
</evidence>
<dbReference type="EMBL" id="JRVJ01000004">
    <property type="protein sequence ID" value="KGM18947.1"/>
    <property type="molecule type" value="Genomic_DNA"/>
</dbReference>
<sequence length="122" mass="12918">MPMYRAVTAGMSRTVNPSSSTSNETMMQRATPNLCPQRGADDERKTNAKIGTVVKSPAAVDPRWKSSVMPGKTKATPVIPGRRFNPTASTARMATIMLGRVLGCSGGFTRSCAGLLGEEELG</sequence>